<organism evidence="2 3">
    <name type="scientific">Polarella glacialis</name>
    <name type="common">Dinoflagellate</name>
    <dbReference type="NCBI Taxonomy" id="89957"/>
    <lineage>
        <taxon>Eukaryota</taxon>
        <taxon>Sar</taxon>
        <taxon>Alveolata</taxon>
        <taxon>Dinophyceae</taxon>
        <taxon>Suessiales</taxon>
        <taxon>Suessiaceae</taxon>
        <taxon>Polarella</taxon>
    </lineage>
</organism>
<dbReference type="AlphaFoldDB" id="A0A813D6B9"/>
<evidence type="ECO:0000313" key="2">
    <source>
        <dbReference type="EMBL" id="CAE8582018.1"/>
    </source>
</evidence>
<gene>
    <name evidence="2" type="ORF">PGLA1383_LOCUS1027</name>
</gene>
<dbReference type="Proteomes" id="UP000654075">
    <property type="component" value="Unassembled WGS sequence"/>
</dbReference>
<reference evidence="2" key="1">
    <citation type="submission" date="2021-02" db="EMBL/GenBank/DDBJ databases">
        <authorList>
            <person name="Dougan E. K."/>
            <person name="Rhodes N."/>
            <person name="Thang M."/>
            <person name="Chan C."/>
        </authorList>
    </citation>
    <scope>NUCLEOTIDE SEQUENCE</scope>
</reference>
<protein>
    <submittedName>
        <fullName evidence="2">Uncharacterized protein</fullName>
    </submittedName>
</protein>
<feature type="region of interest" description="Disordered" evidence="1">
    <location>
        <begin position="341"/>
        <end position="365"/>
    </location>
</feature>
<evidence type="ECO:0000256" key="1">
    <source>
        <dbReference type="SAM" id="MobiDB-lite"/>
    </source>
</evidence>
<accession>A0A813D6B9</accession>
<comment type="caution">
    <text evidence="2">The sequence shown here is derived from an EMBL/GenBank/DDBJ whole genome shotgun (WGS) entry which is preliminary data.</text>
</comment>
<proteinExistence type="predicted"/>
<name>A0A813D6B9_POLGL</name>
<feature type="compositionally biased region" description="Basic residues" evidence="1">
    <location>
        <begin position="346"/>
        <end position="359"/>
    </location>
</feature>
<dbReference type="EMBL" id="CAJNNV010000267">
    <property type="protein sequence ID" value="CAE8582018.1"/>
    <property type="molecule type" value="Genomic_DNA"/>
</dbReference>
<sequence>MGDAATDYSVVTHDSTKFSSSQVFADKFKEQFDSMVPKAEYFMYEAMGDDKKPQGQALVKLVRLADDFTARGGAWLRCAHLAASDSYYGYWAEKHLLDSGEVIYHLCAVPASQCKSKWGDSPGQRQIHFNKWTLCPPVGMLFLPWARETGLHLMREKLNSQNRNHEEQLNAQRRSQAKKEQLGDAERLRLRSAAGEPVLRERGAEAPLFPGGLRLRDGPGARPGHVEGEGLPVRQMPGGLAGVLDDFEKVRAPAALMLASSFVDVPRIEAEDFSTGFPRLCSLRRQPILARSAGEETRLRSRRMPQRVEVKDAGVPKRALGHKTSRRSRAISSREEVLGREEGRCVTKRPSRSFGHSKGRGSIFT</sequence>
<evidence type="ECO:0000313" key="3">
    <source>
        <dbReference type="Proteomes" id="UP000654075"/>
    </source>
</evidence>
<feature type="region of interest" description="Disordered" evidence="1">
    <location>
        <begin position="162"/>
        <end position="183"/>
    </location>
</feature>
<keyword evidence="3" id="KW-1185">Reference proteome</keyword>